<feature type="transmembrane region" description="Helical" evidence="6">
    <location>
        <begin position="135"/>
        <end position="154"/>
    </location>
</feature>
<feature type="transmembrane region" description="Helical" evidence="6">
    <location>
        <begin position="97"/>
        <end position="115"/>
    </location>
</feature>
<dbReference type="PANTHER" id="PTHR23514">
    <property type="entry name" value="BYPASS OF STOP CODON PROTEIN 6"/>
    <property type="match status" value="1"/>
</dbReference>
<feature type="transmembrane region" description="Helical" evidence="6">
    <location>
        <begin position="226"/>
        <end position="243"/>
    </location>
</feature>
<accession>A0ABP7EWY3</accession>
<feature type="transmembrane region" description="Helical" evidence="6">
    <location>
        <begin position="166"/>
        <end position="186"/>
    </location>
</feature>
<protein>
    <submittedName>
        <fullName evidence="8">MFS transporter</fullName>
    </submittedName>
</protein>
<keyword evidence="2 6" id="KW-0812">Transmembrane</keyword>
<dbReference type="Gene3D" id="1.20.1250.20">
    <property type="entry name" value="MFS general substrate transporter like domains"/>
    <property type="match status" value="2"/>
</dbReference>
<feature type="transmembrane region" description="Helical" evidence="6">
    <location>
        <begin position="72"/>
        <end position="91"/>
    </location>
</feature>
<dbReference type="InterPro" id="IPR051788">
    <property type="entry name" value="MFS_Transporter"/>
</dbReference>
<feature type="transmembrane region" description="Helical" evidence="6">
    <location>
        <begin position="41"/>
        <end position="60"/>
    </location>
</feature>
<reference evidence="9" key="1">
    <citation type="journal article" date="2019" name="Int. J. Syst. Evol. Microbiol.">
        <title>The Global Catalogue of Microorganisms (GCM) 10K type strain sequencing project: providing services to taxonomists for standard genome sequencing and annotation.</title>
        <authorList>
            <consortium name="The Broad Institute Genomics Platform"/>
            <consortium name="The Broad Institute Genome Sequencing Center for Infectious Disease"/>
            <person name="Wu L."/>
            <person name="Ma J."/>
        </authorList>
    </citation>
    <scope>NUCLEOTIDE SEQUENCE [LARGE SCALE GENOMIC DNA]</scope>
    <source>
        <strain evidence="9">JCM 30846</strain>
    </source>
</reference>
<feature type="transmembrane region" description="Helical" evidence="6">
    <location>
        <begin position="353"/>
        <end position="371"/>
    </location>
</feature>
<name>A0ABP7EWY3_9ACTN</name>
<evidence type="ECO:0000256" key="1">
    <source>
        <dbReference type="ARBA" id="ARBA00004651"/>
    </source>
</evidence>
<dbReference type="CDD" id="cd17393">
    <property type="entry name" value="MFS_MosC_like"/>
    <property type="match status" value="1"/>
</dbReference>
<organism evidence="8 9">
    <name type="scientific">Streptomyces tremellae</name>
    <dbReference type="NCBI Taxonomy" id="1124239"/>
    <lineage>
        <taxon>Bacteria</taxon>
        <taxon>Bacillati</taxon>
        <taxon>Actinomycetota</taxon>
        <taxon>Actinomycetes</taxon>
        <taxon>Kitasatosporales</taxon>
        <taxon>Streptomycetaceae</taxon>
        <taxon>Streptomyces</taxon>
    </lineage>
</organism>
<keyword evidence="9" id="KW-1185">Reference proteome</keyword>
<dbReference type="RefSeq" id="WP_345645606.1">
    <property type="nucleotide sequence ID" value="NZ_BAABEP010000014.1"/>
</dbReference>
<comment type="subcellular location">
    <subcellularLocation>
        <location evidence="1">Cell membrane</location>
        <topology evidence="1">Multi-pass membrane protein</topology>
    </subcellularLocation>
</comment>
<feature type="transmembrane region" description="Helical" evidence="6">
    <location>
        <begin position="12"/>
        <end position="35"/>
    </location>
</feature>
<dbReference type="InterPro" id="IPR020846">
    <property type="entry name" value="MFS_dom"/>
</dbReference>
<evidence type="ECO:0000313" key="9">
    <source>
        <dbReference type="Proteomes" id="UP001499884"/>
    </source>
</evidence>
<proteinExistence type="predicted"/>
<evidence type="ECO:0000259" key="7">
    <source>
        <dbReference type="PROSITE" id="PS50850"/>
    </source>
</evidence>
<feature type="domain" description="Major facilitator superfamily (MFS) profile" evidence="7">
    <location>
        <begin position="11"/>
        <end position="403"/>
    </location>
</feature>
<dbReference type="InterPro" id="IPR036259">
    <property type="entry name" value="MFS_trans_sf"/>
</dbReference>
<keyword evidence="4 6" id="KW-0472">Membrane</keyword>
<dbReference type="Pfam" id="PF07690">
    <property type="entry name" value="MFS_1"/>
    <property type="match status" value="1"/>
</dbReference>
<comment type="caution">
    <text evidence="8">The sequence shown here is derived from an EMBL/GenBank/DDBJ whole genome shotgun (WGS) entry which is preliminary data.</text>
</comment>
<evidence type="ECO:0000256" key="5">
    <source>
        <dbReference type="SAM" id="MobiDB-lite"/>
    </source>
</evidence>
<feature type="transmembrane region" description="Helical" evidence="6">
    <location>
        <begin position="292"/>
        <end position="313"/>
    </location>
</feature>
<evidence type="ECO:0000256" key="6">
    <source>
        <dbReference type="SAM" id="Phobius"/>
    </source>
</evidence>
<dbReference type="EMBL" id="BAABEP010000014">
    <property type="protein sequence ID" value="GAA3726798.1"/>
    <property type="molecule type" value="Genomic_DNA"/>
</dbReference>
<feature type="transmembrane region" description="Helical" evidence="6">
    <location>
        <begin position="263"/>
        <end position="280"/>
    </location>
</feature>
<dbReference type="InterPro" id="IPR011701">
    <property type="entry name" value="MFS"/>
</dbReference>
<evidence type="ECO:0000256" key="2">
    <source>
        <dbReference type="ARBA" id="ARBA00022692"/>
    </source>
</evidence>
<evidence type="ECO:0000256" key="3">
    <source>
        <dbReference type="ARBA" id="ARBA00022989"/>
    </source>
</evidence>
<gene>
    <name evidence="8" type="ORF">GCM10023082_25950</name>
</gene>
<feature type="transmembrane region" description="Helical" evidence="6">
    <location>
        <begin position="377"/>
        <end position="398"/>
    </location>
</feature>
<feature type="transmembrane region" description="Helical" evidence="6">
    <location>
        <begin position="319"/>
        <end position="341"/>
    </location>
</feature>
<keyword evidence="3 6" id="KW-1133">Transmembrane helix</keyword>
<sequence length="417" mass="41448">MTTSQRVPRAARLATFGCFGLNGFVLGMWVVHIPVIEHRAGVSHAVLGWLLLVLGGGAFAGMRLAGPLTDRLGGRAVVPASGVLLSASLVLPGLATGAWALGAALLVLGFGNGCLDVSMNTHAVQVEHRYGRPILAAFHAVFSLGGVLASLVGARTLGWGLSAPATLAGTGAFGVLCALAAAPALLPRAPAPPQAGTEAPGGAWPETPAEAATSAVRAGRPVPSRIGVLAALAFMLMLCEGVANDWSSLDLRDVLDAPAATAAFAYGAFSTAMTVGRLATDRVAGRVGPAAVVRYGAGLAALGLAAVAATPWVPLALAGWAVFGLGLSGCVPQLFSAAGHADREAAGANVSRVAGLGYLGMLAGPAVIGPLTRFVPLNAALLLPVLLCAAAAVAARVLTPRADPALTPGPRGRAGVS</sequence>
<evidence type="ECO:0000313" key="8">
    <source>
        <dbReference type="EMBL" id="GAA3726798.1"/>
    </source>
</evidence>
<dbReference type="SUPFAM" id="SSF103473">
    <property type="entry name" value="MFS general substrate transporter"/>
    <property type="match status" value="1"/>
</dbReference>
<dbReference type="Proteomes" id="UP001499884">
    <property type="component" value="Unassembled WGS sequence"/>
</dbReference>
<feature type="region of interest" description="Disordered" evidence="5">
    <location>
        <begin position="191"/>
        <end position="210"/>
    </location>
</feature>
<dbReference type="PANTHER" id="PTHR23514:SF13">
    <property type="entry name" value="INNER MEMBRANE PROTEIN YBJJ"/>
    <property type="match status" value="1"/>
</dbReference>
<dbReference type="PROSITE" id="PS50850">
    <property type="entry name" value="MFS"/>
    <property type="match status" value="1"/>
</dbReference>
<evidence type="ECO:0000256" key="4">
    <source>
        <dbReference type="ARBA" id="ARBA00023136"/>
    </source>
</evidence>